<reference evidence="1" key="2">
    <citation type="submission" date="2025-08" db="UniProtKB">
        <authorList>
            <consortium name="Ensembl"/>
        </authorList>
    </citation>
    <scope>IDENTIFICATION</scope>
</reference>
<dbReference type="AlphaFoldDB" id="G1Q817"/>
<evidence type="ECO:0008006" key="3">
    <source>
        <dbReference type="Google" id="ProtNLM"/>
    </source>
</evidence>
<reference evidence="1 2" key="1">
    <citation type="journal article" date="2011" name="Nature">
        <title>A high-resolution map of human evolutionary constraint using 29 mammals.</title>
        <authorList>
            <person name="Lindblad-Toh K."/>
            <person name="Garber M."/>
            <person name="Zuk O."/>
            <person name="Lin M.F."/>
            <person name="Parker B.J."/>
            <person name="Washietl S."/>
            <person name="Kheradpour P."/>
            <person name="Ernst J."/>
            <person name="Jordan G."/>
            <person name="Mauceli E."/>
            <person name="Ward L.D."/>
            <person name="Lowe C.B."/>
            <person name="Holloway A.K."/>
            <person name="Clamp M."/>
            <person name="Gnerre S."/>
            <person name="Alfoldi J."/>
            <person name="Beal K."/>
            <person name="Chang J."/>
            <person name="Clawson H."/>
            <person name="Cuff J."/>
            <person name="Di Palma F."/>
            <person name="Fitzgerald S."/>
            <person name="Flicek P."/>
            <person name="Guttman M."/>
            <person name="Hubisz M.J."/>
            <person name="Jaffe D.B."/>
            <person name="Jungreis I."/>
            <person name="Kent W.J."/>
            <person name="Kostka D."/>
            <person name="Lara M."/>
            <person name="Martins A.L."/>
            <person name="Massingham T."/>
            <person name="Moltke I."/>
            <person name="Raney B.J."/>
            <person name="Rasmussen M.D."/>
            <person name="Robinson J."/>
            <person name="Stark A."/>
            <person name="Vilella A.J."/>
            <person name="Wen J."/>
            <person name="Xie X."/>
            <person name="Zody M.C."/>
            <person name="Baldwin J."/>
            <person name="Bloom T."/>
            <person name="Chin C.W."/>
            <person name="Heiman D."/>
            <person name="Nicol R."/>
            <person name="Nusbaum C."/>
            <person name="Young S."/>
            <person name="Wilkinson J."/>
            <person name="Worley K.C."/>
            <person name="Kovar C.L."/>
            <person name="Muzny D.M."/>
            <person name="Gibbs R.A."/>
            <person name="Cree A."/>
            <person name="Dihn H.H."/>
            <person name="Fowler G."/>
            <person name="Jhangiani S."/>
            <person name="Joshi V."/>
            <person name="Lee S."/>
            <person name="Lewis L.R."/>
            <person name="Nazareth L.V."/>
            <person name="Okwuonu G."/>
            <person name="Santibanez J."/>
            <person name="Warren W.C."/>
            <person name="Mardis E.R."/>
            <person name="Weinstock G.M."/>
            <person name="Wilson R.K."/>
            <person name="Delehaunty K."/>
            <person name="Dooling D."/>
            <person name="Fronik C."/>
            <person name="Fulton L."/>
            <person name="Fulton B."/>
            <person name="Graves T."/>
            <person name="Minx P."/>
            <person name="Sodergren E."/>
            <person name="Birney E."/>
            <person name="Margulies E.H."/>
            <person name="Herrero J."/>
            <person name="Green E.D."/>
            <person name="Haussler D."/>
            <person name="Siepel A."/>
            <person name="Goldman N."/>
            <person name="Pollard K.S."/>
            <person name="Pedersen J.S."/>
            <person name="Lander E.S."/>
            <person name="Kellis M."/>
        </authorList>
    </citation>
    <scope>NUCLEOTIDE SEQUENCE [LARGE SCALE GENOMIC DNA]</scope>
</reference>
<proteinExistence type="predicted"/>
<organism evidence="1 2">
    <name type="scientific">Myotis lucifugus</name>
    <name type="common">Little brown bat</name>
    <dbReference type="NCBI Taxonomy" id="59463"/>
    <lineage>
        <taxon>Eukaryota</taxon>
        <taxon>Metazoa</taxon>
        <taxon>Chordata</taxon>
        <taxon>Craniata</taxon>
        <taxon>Vertebrata</taxon>
        <taxon>Euteleostomi</taxon>
        <taxon>Mammalia</taxon>
        <taxon>Eutheria</taxon>
        <taxon>Laurasiatheria</taxon>
        <taxon>Chiroptera</taxon>
        <taxon>Yangochiroptera</taxon>
        <taxon>Vespertilionidae</taxon>
        <taxon>Myotis</taxon>
    </lineage>
</organism>
<keyword evidence="2" id="KW-1185">Reference proteome</keyword>
<dbReference type="GeneTree" id="ENSGT00390000007046"/>
<accession>G1Q817</accession>
<protein>
    <recommendedName>
        <fullName evidence="3">RRM domain-containing protein</fullName>
    </recommendedName>
</protein>
<evidence type="ECO:0000313" key="2">
    <source>
        <dbReference type="Proteomes" id="UP000001074"/>
    </source>
</evidence>
<dbReference type="SUPFAM" id="SSF54928">
    <property type="entry name" value="RNA-binding domain, RBD"/>
    <property type="match status" value="2"/>
</dbReference>
<dbReference type="GO" id="GO:0003676">
    <property type="term" value="F:nucleic acid binding"/>
    <property type="evidence" value="ECO:0007669"/>
    <property type="project" value="InterPro"/>
</dbReference>
<evidence type="ECO:0000313" key="1">
    <source>
        <dbReference type="Ensembl" id="ENSMLUP00000019850.1"/>
    </source>
</evidence>
<dbReference type="InParanoid" id="G1Q817"/>
<sequence>PQTCPSLTVYINNLNEKIKKDELKKSLYAIFSQFGQILNILSQSLKVRARPLSSSKSTATPGALHAGFPFYNKPCASVCRLGYHCQDEGRLCGAGLEAGEEETQEPGDPSCQVSNMARSHWEPLPPQRMPGQMPPTQPLAENPLNHNLFLSNLPETNKFMLSMFFNQFSVFKVWLVLGQHDMAFVESDNRVQAGALCDFLDGFKIIQNYPAKISFVKK</sequence>
<name>G1Q817_MYOLU</name>
<reference evidence="1" key="3">
    <citation type="submission" date="2025-09" db="UniProtKB">
        <authorList>
            <consortium name="Ensembl"/>
        </authorList>
    </citation>
    <scope>IDENTIFICATION</scope>
</reference>
<dbReference type="Ensembl" id="ENSMLUT00000028452.1">
    <property type="protein sequence ID" value="ENSMLUP00000019850.1"/>
    <property type="gene ID" value="ENSMLUG00000027114.1"/>
</dbReference>
<dbReference type="HOGENOM" id="CLU_041869_1_3_1"/>
<dbReference type="EMBL" id="AAPE02044928">
    <property type="status" value="NOT_ANNOTATED_CDS"/>
    <property type="molecule type" value="Genomic_DNA"/>
</dbReference>
<dbReference type="FunFam" id="3.30.70.330:FF:000029">
    <property type="entry name" value="U2 small nuclear ribonucleoprotein B"/>
    <property type="match status" value="1"/>
</dbReference>
<dbReference type="InterPro" id="IPR012677">
    <property type="entry name" value="Nucleotide-bd_a/b_plait_sf"/>
</dbReference>
<dbReference type="InterPro" id="IPR035979">
    <property type="entry name" value="RBD_domain_sf"/>
</dbReference>
<dbReference type="Proteomes" id="UP000001074">
    <property type="component" value="Unassembled WGS sequence"/>
</dbReference>
<dbReference type="STRING" id="59463.ENSMLUP00000019850"/>
<dbReference type="Gene3D" id="3.30.70.330">
    <property type="match status" value="2"/>
</dbReference>
<dbReference type="eggNOG" id="KOG4206">
    <property type="taxonomic scope" value="Eukaryota"/>
</dbReference>